<keyword evidence="4 7" id="KW-0812">Transmembrane</keyword>
<keyword evidence="7" id="KW-0813">Transport</keyword>
<feature type="transmembrane region" description="Helical" evidence="7">
    <location>
        <begin position="67"/>
        <end position="84"/>
    </location>
</feature>
<evidence type="ECO:0000256" key="4">
    <source>
        <dbReference type="ARBA" id="ARBA00022692"/>
    </source>
</evidence>
<name>A0AAV1XR01_LUPLU</name>
<dbReference type="PANTHER" id="PTHR19317:SF76">
    <property type="entry name" value="PRA1 FAMILY PROTEIN C"/>
    <property type="match status" value="1"/>
</dbReference>
<dbReference type="Proteomes" id="UP001497480">
    <property type="component" value="Unassembled WGS sequence"/>
</dbReference>
<evidence type="ECO:0000256" key="5">
    <source>
        <dbReference type="ARBA" id="ARBA00022989"/>
    </source>
</evidence>
<sequence>MSTKYGTISEEAEEPTNPNLLFVSNARERIQSGVGTTRPWREMIQHLKLPSSFIASIQRINTNARHFRANYVIIILLALFLSLIGHPISLIILIIMMIAWLFLYFLRDTPLIIKGYVIDERLVIVTLLLITTGFLFLTNVTYNMVVGICVAVVVVLIHAIMRETGESFSMDEEVGVVTGGAREVLSAEFSTIVILDEDGDDEGKKDSMLKLFFMVVTQDEDDMSS</sequence>
<comment type="function">
    <text evidence="1 7">May be involved in both secretory and endocytic intracellular trafficking in the endosomal/prevacuolar compartments.</text>
</comment>
<evidence type="ECO:0000256" key="6">
    <source>
        <dbReference type="ARBA" id="ARBA00023136"/>
    </source>
</evidence>
<evidence type="ECO:0000256" key="1">
    <source>
        <dbReference type="ARBA" id="ARBA00002501"/>
    </source>
</evidence>
<dbReference type="PANTHER" id="PTHR19317">
    <property type="entry name" value="PRENYLATED RAB ACCEPTOR 1-RELATED"/>
    <property type="match status" value="1"/>
</dbReference>
<evidence type="ECO:0000256" key="3">
    <source>
        <dbReference type="ARBA" id="ARBA00006483"/>
    </source>
</evidence>
<reference evidence="8 9" key="1">
    <citation type="submission" date="2024-03" db="EMBL/GenBank/DDBJ databases">
        <authorList>
            <person name="Martinez-Hernandez J."/>
        </authorList>
    </citation>
    <scope>NUCLEOTIDE SEQUENCE [LARGE SCALE GENOMIC DNA]</scope>
</reference>
<dbReference type="GO" id="GO:0016020">
    <property type="term" value="C:membrane"/>
    <property type="evidence" value="ECO:0007669"/>
    <property type="project" value="UniProtKB-SubCell"/>
</dbReference>
<feature type="transmembrane region" description="Helical" evidence="7">
    <location>
        <begin position="118"/>
        <end position="136"/>
    </location>
</feature>
<proteinExistence type="inferred from homology"/>
<dbReference type="Pfam" id="PF03208">
    <property type="entry name" value="PRA1"/>
    <property type="match status" value="1"/>
</dbReference>
<dbReference type="GO" id="GO:0005794">
    <property type="term" value="C:Golgi apparatus"/>
    <property type="evidence" value="ECO:0007669"/>
    <property type="project" value="TreeGrafter"/>
</dbReference>
<dbReference type="EMBL" id="CAXHTB010000017">
    <property type="protein sequence ID" value="CAL0324265.1"/>
    <property type="molecule type" value="Genomic_DNA"/>
</dbReference>
<gene>
    <name evidence="8" type="ORF">LLUT_LOCUS25325</name>
</gene>
<keyword evidence="9" id="KW-1185">Reference proteome</keyword>
<keyword evidence="6 7" id="KW-0472">Membrane</keyword>
<protein>
    <recommendedName>
        <fullName evidence="7">PRA1 family protein</fullName>
    </recommendedName>
</protein>
<evidence type="ECO:0000313" key="9">
    <source>
        <dbReference type="Proteomes" id="UP001497480"/>
    </source>
</evidence>
<evidence type="ECO:0000313" key="8">
    <source>
        <dbReference type="EMBL" id="CAL0324265.1"/>
    </source>
</evidence>
<feature type="transmembrane region" description="Helical" evidence="7">
    <location>
        <begin position="142"/>
        <end position="161"/>
    </location>
</feature>
<accession>A0AAV1XR01</accession>
<evidence type="ECO:0000256" key="7">
    <source>
        <dbReference type="RuleBase" id="RU363107"/>
    </source>
</evidence>
<dbReference type="AlphaFoldDB" id="A0AAV1XR01"/>
<keyword evidence="5 7" id="KW-1133">Transmembrane helix</keyword>
<dbReference type="InterPro" id="IPR004895">
    <property type="entry name" value="Prenylated_rab_accept_PRA1"/>
</dbReference>
<evidence type="ECO:0000256" key="2">
    <source>
        <dbReference type="ARBA" id="ARBA00004127"/>
    </source>
</evidence>
<comment type="caution">
    <text evidence="8">The sequence shown here is derived from an EMBL/GenBank/DDBJ whole genome shotgun (WGS) entry which is preliminary data.</text>
</comment>
<organism evidence="8 9">
    <name type="scientific">Lupinus luteus</name>
    <name type="common">European yellow lupine</name>
    <dbReference type="NCBI Taxonomy" id="3873"/>
    <lineage>
        <taxon>Eukaryota</taxon>
        <taxon>Viridiplantae</taxon>
        <taxon>Streptophyta</taxon>
        <taxon>Embryophyta</taxon>
        <taxon>Tracheophyta</taxon>
        <taxon>Spermatophyta</taxon>
        <taxon>Magnoliopsida</taxon>
        <taxon>eudicotyledons</taxon>
        <taxon>Gunneridae</taxon>
        <taxon>Pentapetalae</taxon>
        <taxon>rosids</taxon>
        <taxon>fabids</taxon>
        <taxon>Fabales</taxon>
        <taxon>Fabaceae</taxon>
        <taxon>Papilionoideae</taxon>
        <taxon>50 kb inversion clade</taxon>
        <taxon>genistoids sensu lato</taxon>
        <taxon>core genistoids</taxon>
        <taxon>Genisteae</taxon>
        <taxon>Lupinus</taxon>
    </lineage>
</organism>
<dbReference type="GO" id="GO:0005783">
    <property type="term" value="C:endoplasmic reticulum"/>
    <property type="evidence" value="ECO:0007669"/>
    <property type="project" value="TreeGrafter"/>
</dbReference>
<comment type="similarity">
    <text evidence="3 7">Belongs to the PRA1 family.</text>
</comment>
<comment type="subcellular location">
    <subcellularLocation>
        <location evidence="2">Endomembrane system</location>
        <topology evidence="2">Multi-pass membrane protein</topology>
    </subcellularLocation>
    <subcellularLocation>
        <location evidence="7">Membrane</location>
        <topology evidence="7">Multi-pass membrane protein</topology>
    </subcellularLocation>
</comment>
<dbReference type="GO" id="GO:0016192">
    <property type="term" value="P:vesicle-mediated transport"/>
    <property type="evidence" value="ECO:0007669"/>
    <property type="project" value="TreeGrafter"/>
</dbReference>